<protein>
    <submittedName>
        <fullName evidence="1">MBL fold metallo-hydrolase</fullName>
    </submittedName>
</protein>
<comment type="caution">
    <text evidence="1">The sequence shown here is derived from an EMBL/GenBank/DDBJ whole genome shotgun (WGS) entry which is preliminary data.</text>
</comment>
<evidence type="ECO:0000313" key="1">
    <source>
        <dbReference type="EMBL" id="OGF81959.1"/>
    </source>
</evidence>
<dbReference type="SUPFAM" id="SSF56281">
    <property type="entry name" value="Metallo-hydrolase/oxidoreductase"/>
    <property type="match status" value="1"/>
</dbReference>
<dbReference type="GO" id="GO:0016787">
    <property type="term" value="F:hydrolase activity"/>
    <property type="evidence" value="ECO:0007669"/>
    <property type="project" value="UniProtKB-KW"/>
</dbReference>
<reference evidence="1 2" key="1">
    <citation type="journal article" date="2016" name="Nat. Commun.">
        <title>Thousands of microbial genomes shed light on interconnected biogeochemical processes in an aquifer system.</title>
        <authorList>
            <person name="Anantharaman K."/>
            <person name="Brown C.T."/>
            <person name="Hug L.A."/>
            <person name="Sharon I."/>
            <person name="Castelle C.J."/>
            <person name="Probst A.J."/>
            <person name="Thomas B.C."/>
            <person name="Singh A."/>
            <person name="Wilkins M.J."/>
            <person name="Karaoz U."/>
            <person name="Brodie E.L."/>
            <person name="Williams K.H."/>
            <person name="Hubbard S.S."/>
            <person name="Banfield J.F."/>
        </authorList>
    </citation>
    <scope>NUCLEOTIDE SEQUENCE [LARGE SCALE GENOMIC DNA]</scope>
</reference>
<accession>A0A1F5X233</accession>
<sequence>MVTIHPISHATAILKWGGEIIYTDPVGGASAFEGQRKPTLILITDIHWDHLSAETLAAILPKDASLNAPKAVVDILPKALAARAKIMVNGEKIEQNGFNIEAIPMYNIPEKVDSFHTKGRGNGYVVERDGFRVYIAGDTSDIPEMRALKDIDIALIPMNLPYTMDVEEASRAVLAFAPKQVYPYHYRGPDGLSDIQKFKELVESGNPNIEVILLNWYP</sequence>
<dbReference type="PANTHER" id="PTHR43546:SF8">
    <property type="entry name" value="METALLO-BETA-LACTAMASE DOMAIN-CONTAINING PROTEIN"/>
    <property type="match status" value="1"/>
</dbReference>
<dbReference type="Pfam" id="PF13483">
    <property type="entry name" value="Lactamase_B_3"/>
    <property type="match status" value="1"/>
</dbReference>
<evidence type="ECO:0000313" key="2">
    <source>
        <dbReference type="Proteomes" id="UP000178299"/>
    </source>
</evidence>
<gene>
    <name evidence="1" type="ORF">A2W48_02200</name>
</gene>
<dbReference type="InterPro" id="IPR036866">
    <property type="entry name" value="RibonucZ/Hydroxyglut_hydro"/>
</dbReference>
<dbReference type="EMBL" id="MFHS01000001">
    <property type="protein sequence ID" value="OGF81959.1"/>
    <property type="molecule type" value="Genomic_DNA"/>
</dbReference>
<dbReference type="AlphaFoldDB" id="A0A1F5X233"/>
<dbReference type="Gene3D" id="3.60.15.10">
    <property type="entry name" value="Ribonuclease Z/Hydroxyacylglutathione hydrolase-like"/>
    <property type="match status" value="1"/>
</dbReference>
<name>A0A1F5X233_9BACT</name>
<dbReference type="PANTHER" id="PTHR43546">
    <property type="entry name" value="UPF0173 METAL-DEPENDENT HYDROLASE MJ1163-RELATED"/>
    <property type="match status" value="1"/>
</dbReference>
<organism evidence="1 2">
    <name type="scientific">Candidatus Giovannonibacteria bacterium RIFCSPHIGHO2_12_44_12</name>
    <dbReference type="NCBI Taxonomy" id="1798340"/>
    <lineage>
        <taxon>Bacteria</taxon>
        <taxon>Candidatus Giovannoniibacteriota</taxon>
    </lineage>
</organism>
<dbReference type="Proteomes" id="UP000178299">
    <property type="component" value="Unassembled WGS sequence"/>
</dbReference>
<keyword evidence="1" id="KW-0378">Hydrolase</keyword>
<dbReference type="InterPro" id="IPR050114">
    <property type="entry name" value="UPF0173_UPF0282_UlaG_hydrolase"/>
</dbReference>
<proteinExistence type="predicted"/>